<accession>I2GR85</accession>
<dbReference type="eggNOG" id="ENOG5031G13">
    <property type="taxonomic scope" value="Bacteria"/>
</dbReference>
<protein>
    <recommendedName>
        <fullName evidence="4">Lipocalin-like domain-containing protein</fullName>
    </recommendedName>
</protein>
<dbReference type="EMBL" id="CAIT01000009">
    <property type="protein sequence ID" value="CCH56413.1"/>
    <property type="molecule type" value="Genomic_DNA"/>
</dbReference>
<gene>
    <name evidence="2" type="ORF">BN8_05747</name>
</gene>
<reference evidence="2 3" key="1">
    <citation type="journal article" date="2012" name="J. Bacteriol.">
        <title>Genome Sequence of the Filamentous Bacterium Fibrisoma limi BUZ 3T.</title>
        <authorList>
            <person name="Filippini M."/>
            <person name="Qi W."/>
            <person name="Jaenicke S."/>
            <person name="Goesmann A."/>
            <person name="Smits T.H."/>
            <person name="Bagheri H.C."/>
        </authorList>
    </citation>
    <scope>NUCLEOTIDE SEQUENCE [LARGE SCALE GENOMIC DNA]</scope>
    <source>
        <strain evidence="3">BUZ 3T</strain>
    </source>
</reference>
<name>I2GR85_9BACT</name>
<keyword evidence="3" id="KW-1185">Reference proteome</keyword>
<dbReference type="Proteomes" id="UP000009309">
    <property type="component" value="Unassembled WGS sequence"/>
</dbReference>
<dbReference type="STRING" id="1185876.BN8_05747"/>
<evidence type="ECO:0000313" key="3">
    <source>
        <dbReference type="Proteomes" id="UP000009309"/>
    </source>
</evidence>
<dbReference type="AlphaFoldDB" id="I2GR85"/>
<comment type="caution">
    <text evidence="2">The sequence shown here is derived from an EMBL/GenBank/DDBJ whole genome shotgun (WGS) entry which is preliminary data.</text>
</comment>
<proteinExistence type="predicted"/>
<sequence>MQRLTMRKTSLPLLFTIVALVGLLTGCSKEKTPPISERIAKIWTARIVEENTVVVYSRGVTNPAPVRPTYSNFRLDLSSAPTVRYTEFDGNTFVGQYTVTDSKLTLTSLNPQPTGTTGTIEFTINSISDNELVLTRSSQSQKTGNTTNKYTLSNP</sequence>
<dbReference type="PROSITE" id="PS51257">
    <property type="entry name" value="PROKAR_LIPOPROTEIN"/>
    <property type="match status" value="1"/>
</dbReference>
<evidence type="ECO:0000313" key="2">
    <source>
        <dbReference type="EMBL" id="CCH56413.1"/>
    </source>
</evidence>
<organism evidence="2 3">
    <name type="scientific">Fibrisoma limi BUZ 3</name>
    <dbReference type="NCBI Taxonomy" id="1185876"/>
    <lineage>
        <taxon>Bacteria</taxon>
        <taxon>Pseudomonadati</taxon>
        <taxon>Bacteroidota</taxon>
        <taxon>Cytophagia</taxon>
        <taxon>Cytophagales</taxon>
        <taxon>Spirosomataceae</taxon>
        <taxon>Fibrisoma</taxon>
    </lineage>
</organism>
<feature type="region of interest" description="Disordered" evidence="1">
    <location>
        <begin position="135"/>
        <end position="155"/>
    </location>
</feature>
<evidence type="ECO:0000256" key="1">
    <source>
        <dbReference type="SAM" id="MobiDB-lite"/>
    </source>
</evidence>
<evidence type="ECO:0008006" key="4">
    <source>
        <dbReference type="Google" id="ProtNLM"/>
    </source>
</evidence>